<dbReference type="GeneID" id="63842491"/>
<dbReference type="SUPFAM" id="SSF55729">
    <property type="entry name" value="Acyl-CoA N-acyltransferases (Nat)"/>
    <property type="match status" value="1"/>
</dbReference>
<name>A0A9P4Y1N7_CRYP1</name>
<dbReference type="Gene3D" id="3.40.630.30">
    <property type="match status" value="1"/>
</dbReference>
<keyword evidence="5" id="KW-1185">Reference proteome</keyword>
<evidence type="ECO:0000313" key="4">
    <source>
        <dbReference type="EMBL" id="KAF3764858.1"/>
    </source>
</evidence>
<dbReference type="PROSITE" id="PS51186">
    <property type="entry name" value="GNAT"/>
    <property type="match status" value="1"/>
</dbReference>
<dbReference type="Proteomes" id="UP000803844">
    <property type="component" value="Unassembled WGS sequence"/>
</dbReference>
<comment type="caution">
    <text evidence="4">The sequence shown here is derived from an EMBL/GenBank/DDBJ whole genome shotgun (WGS) entry which is preliminary data.</text>
</comment>
<dbReference type="InterPro" id="IPR016181">
    <property type="entry name" value="Acyl_CoA_acyltransferase"/>
</dbReference>
<dbReference type="RefSeq" id="XP_040775819.1">
    <property type="nucleotide sequence ID" value="XM_040925362.1"/>
</dbReference>
<dbReference type="InterPro" id="IPR000182">
    <property type="entry name" value="GNAT_dom"/>
</dbReference>
<feature type="domain" description="N-acetyltransferase" evidence="3">
    <location>
        <begin position="23"/>
        <end position="196"/>
    </location>
</feature>
<gene>
    <name evidence="4" type="ORF">M406DRAFT_70629</name>
</gene>
<dbReference type="EMBL" id="MU032348">
    <property type="protein sequence ID" value="KAF3764858.1"/>
    <property type="molecule type" value="Genomic_DNA"/>
</dbReference>
<evidence type="ECO:0000259" key="3">
    <source>
        <dbReference type="PROSITE" id="PS51186"/>
    </source>
</evidence>
<accession>A0A9P4Y1N7</accession>
<evidence type="ECO:0000256" key="1">
    <source>
        <dbReference type="ARBA" id="ARBA00022679"/>
    </source>
</evidence>
<dbReference type="GO" id="GO:0016747">
    <property type="term" value="F:acyltransferase activity, transferring groups other than amino-acyl groups"/>
    <property type="evidence" value="ECO:0007669"/>
    <property type="project" value="InterPro"/>
</dbReference>
<proteinExistence type="predicted"/>
<dbReference type="Pfam" id="PF13508">
    <property type="entry name" value="Acetyltransf_7"/>
    <property type="match status" value="1"/>
</dbReference>
<reference evidence="4" key="1">
    <citation type="journal article" date="2020" name="Phytopathology">
        <title>Genome sequence of the chestnut blight fungus Cryphonectria parasitica EP155: A fundamental resource for an archetypical invasive plant pathogen.</title>
        <authorList>
            <person name="Crouch J.A."/>
            <person name="Dawe A."/>
            <person name="Aerts A."/>
            <person name="Barry K."/>
            <person name="Churchill A.C.L."/>
            <person name="Grimwood J."/>
            <person name="Hillman B."/>
            <person name="Milgroom M.G."/>
            <person name="Pangilinan J."/>
            <person name="Smith M."/>
            <person name="Salamov A."/>
            <person name="Schmutz J."/>
            <person name="Yadav J."/>
            <person name="Grigoriev I.V."/>
            <person name="Nuss D."/>
        </authorList>
    </citation>
    <scope>NUCLEOTIDE SEQUENCE</scope>
    <source>
        <strain evidence="4">EP155</strain>
    </source>
</reference>
<protein>
    <recommendedName>
        <fullName evidence="3">N-acetyltransferase domain-containing protein</fullName>
    </recommendedName>
</protein>
<sequence length="202" mass="22501">MGWTVERIAKDEAGIAFYLQQYKPFRLLSLERDPSAFGSTLSREEAFDEGRWRDRLLNPQASTFVAREEDTTRSILSSITLVGPDPVSEELRSALNLAGQTLPPGQLLHWELNGVFTLPQARRCGIAAAVMSTARQHALAEAALQGSGDCLVVLTVVVYAENSGARSWYEKMGFTPYRQDKEDQGRATIELVQVLHVPQRPR</sequence>
<keyword evidence="1" id="KW-0808">Transferase</keyword>
<keyword evidence="2" id="KW-0012">Acyltransferase</keyword>
<dbReference type="AlphaFoldDB" id="A0A9P4Y1N7"/>
<evidence type="ECO:0000256" key="2">
    <source>
        <dbReference type="ARBA" id="ARBA00023315"/>
    </source>
</evidence>
<organism evidence="4 5">
    <name type="scientific">Cryphonectria parasitica (strain ATCC 38755 / EP155)</name>
    <dbReference type="NCBI Taxonomy" id="660469"/>
    <lineage>
        <taxon>Eukaryota</taxon>
        <taxon>Fungi</taxon>
        <taxon>Dikarya</taxon>
        <taxon>Ascomycota</taxon>
        <taxon>Pezizomycotina</taxon>
        <taxon>Sordariomycetes</taxon>
        <taxon>Sordariomycetidae</taxon>
        <taxon>Diaporthales</taxon>
        <taxon>Cryphonectriaceae</taxon>
        <taxon>Cryphonectria-Endothia species complex</taxon>
        <taxon>Cryphonectria</taxon>
    </lineage>
</organism>
<evidence type="ECO:0000313" key="5">
    <source>
        <dbReference type="Proteomes" id="UP000803844"/>
    </source>
</evidence>
<dbReference type="PANTHER" id="PTHR43420">
    <property type="entry name" value="ACETYLTRANSFERASE"/>
    <property type="match status" value="1"/>
</dbReference>
<dbReference type="InterPro" id="IPR050680">
    <property type="entry name" value="YpeA/RimI_acetyltransf"/>
</dbReference>
<dbReference type="OrthoDB" id="41532at2759"/>